<reference evidence="1 2" key="1">
    <citation type="submission" date="2019-07" db="EMBL/GenBank/DDBJ databases">
        <authorList>
            <person name="Hibberd C M."/>
            <person name="Gehrig L. J."/>
            <person name="Chang H.-W."/>
            <person name="Venkatesh S."/>
        </authorList>
    </citation>
    <scope>NUCLEOTIDE SEQUENCE [LARGE SCALE GENOMIC DNA]</scope>
    <source>
        <strain evidence="1">Dorea_formicigenerans_SSTS_Bg7063</strain>
    </source>
</reference>
<evidence type="ECO:0000313" key="2">
    <source>
        <dbReference type="Proteomes" id="UP000358366"/>
    </source>
</evidence>
<protein>
    <recommendedName>
        <fullName evidence="3">DNA-binding protein</fullName>
    </recommendedName>
</protein>
<name>A0A564UET8_9FIRM</name>
<dbReference type="RefSeq" id="WP_105310383.1">
    <property type="nucleotide sequence ID" value="NZ_CABHNI010000047.1"/>
</dbReference>
<dbReference type="Proteomes" id="UP000358366">
    <property type="component" value="Unassembled WGS sequence"/>
</dbReference>
<organism evidence="1 2">
    <name type="scientific">Dorea formicigenerans</name>
    <dbReference type="NCBI Taxonomy" id="39486"/>
    <lineage>
        <taxon>Bacteria</taxon>
        <taxon>Bacillati</taxon>
        <taxon>Bacillota</taxon>
        <taxon>Clostridia</taxon>
        <taxon>Lachnospirales</taxon>
        <taxon>Lachnospiraceae</taxon>
        <taxon>Dorea</taxon>
    </lineage>
</organism>
<proteinExistence type="predicted"/>
<evidence type="ECO:0008006" key="3">
    <source>
        <dbReference type="Google" id="ProtNLM"/>
    </source>
</evidence>
<sequence>MQRQNYMITAEEVAESMGISLGYAYKLLRKLNKELADQGYVTVAGKIPRAFWEKKFYGYSQIVM</sequence>
<dbReference type="EMBL" id="CABHNI010000047">
    <property type="protein sequence ID" value="VUX18023.1"/>
    <property type="molecule type" value="Genomic_DNA"/>
</dbReference>
<dbReference type="AlphaFoldDB" id="A0A564UET8"/>
<accession>A0A564UET8</accession>
<gene>
    <name evidence="1" type="ORF">DFSSTS7063_02512</name>
</gene>
<evidence type="ECO:0000313" key="1">
    <source>
        <dbReference type="EMBL" id="VUX18023.1"/>
    </source>
</evidence>